<dbReference type="PANTHER" id="PTHR24104:SF50">
    <property type="entry name" value="SMP-30_GLUCONOLACTONASE_LRE-LIKE REGION DOMAIN-CONTAINING PROTEIN"/>
    <property type="match status" value="1"/>
</dbReference>
<dbReference type="SUPFAM" id="SSF101898">
    <property type="entry name" value="NHL repeat"/>
    <property type="match status" value="1"/>
</dbReference>
<dbReference type="EMBL" id="OV696690">
    <property type="protein sequence ID" value="CAH1266615.1"/>
    <property type="molecule type" value="Genomic_DNA"/>
</dbReference>
<dbReference type="InterPro" id="IPR050952">
    <property type="entry name" value="TRIM-NHL_E3_ligases"/>
</dbReference>
<evidence type="ECO:0000256" key="2">
    <source>
        <dbReference type="PROSITE-ProRule" id="PRU00504"/>
    </source>
</evidence>
<dbReference type="Gene3D" id="2.120.10.30">
    <property type="entry name" value="TolB, C-terminal domain"/>
    <property type="match status" value="1"/>
</dbReference>
<feature type="compositionally biased region" description="Basic and acidic residues" evidence="3">
    <location>
        <begin position="104"/>
        <end position="131"/>
    </location>
</feature>
<dbReference type="GO" id="GO:0043161">
    <property type="term" value="P:proteasome-mediated ubiquitin-dependent protein catabolic process"/>
    <property type="evidence" value="ECO:0007669"/>
    <property type="project" value="TreeGrafter"/>
</dbReference>
<gene>
    <name evidence="4" type="primary">TRIM3</name>
    <name evidence="4" type="ORF">BLAG_LOCUS20166</name>
</gene>
<feature type="region of interest" description="Disordered" evidence="3">
    <location>
        <begin position="218"/>
        <end position="237"/>
    </location>
</feature>
<dbReference type="PROSITE" id="PS51125">
    <property type="entry name" value="NHL"/>
    <property type="match status" value="2"/>
</dbReference>
<name>A0A8K0A304_BRALA</name>
<dbReference type="Proteomes" id="UP000838412">
    <property type="component" value="Chromosome 5"/>
</dbReference>
<evidence type="ECO:0000256" key="1">
    <source>
        <dbReference type="ARBA" id="ARBA00022737"/>
    </source>
</evidence>
<dbReference type="InterPro" id="IPR011042">
    <property type="entry name" value="6-blade_b-propeller_TolB-like"/>
</dbReference>
<feature type="compositionally biased region" description="Basic and acidic residues" evidence="3">
    <location>
        <begin position="80"/>
        <end position="97"/>
    </location>
</feature>
<evidence type="ECO:0000256" key="3">
    <source>
        <dbReference type="SAM" id="MobiDB-lite"/>
    </source>
</evidence>
<dbReference type="GO" id="GO:0000209">
    <property type="term" value="P:protein polyubiquitination"/>
    <property type="evidence" value="ECO:0007669"/>
    <property type="project" value="TreeGrafter"/>
</dbReference>
<feature type="compositionally biased region" description="Polar residues" evidence="3">
    <location>
        <begin position="1"/>
        <end position="15"/>
    </location>
</feature>
<dbReference type="PANTHER" id="PTHR24104">
    <property type="entry name" value="E3 UBIQUITIN-PROTEIN LIGASE NHLRC1-RELATED"/>
    <property type="match status" value="1"/>
</dbReference>
<evidence type="ECO:0000313" key="5">
    <source>
        <dbReference type="Proteomes" id="UP000838412"/>
    </source>
</evidence>
<evidence type="ECO:0000313" key="4">
    <source>
        <dbReference type="EMBL" id="CAH1266615.1"/>
    </source>
</evidence>
<protein>
    <submittedName>
        <fullName evidence="4">TRIM3 protein</fullName>
    </submittedName>
</protein>
<feature type="compositionally biased region" description="Acidic residues" evidence="3">
    <location>
        <begin position="225"/>
        <end position="235"/>
    </location>
</feature>
<reference evidence="4" key="1">
    <citation type="submission" date="2022-01" db="EMBL/GenBank/DDBJ databases">
        <authorList>
            <person name="Braso-Vives M."/>
        </authorList>
    </citation>
    <scope>NUCLEOTIDE SEQUENCE</scope>
</reference>
<sequence>MQQNTVSTPKTTQERVASCPTIEPWSIQTQPLNVRHTPGTDTDGAKDVYENDNENDDDGTKETDTDMAKYVYGNDDEDDGTKGTDTDGAEDVNKNDKEDEDDGTKETDTDVAERVYGNDHEDNGTKETDTDVAERVYENDDVDDDDDEHVYQDLDAPAENANPPSVRNISPLFQTATVHIAHSTTGYPSSTAAYTAVFEPANTVLLSTEGETTTTLQKASHTSIDMEETTEDTGDGDVITFGGRGSTLGKFARLSGVVVSSRNEIVVVDQDKRRVQVFNMKGVYIRHFLTTVHGKVGSTVIPEDISIDGNDNLWVVGNVNFVGSCVVQYNRDGRALRKFKVQRSRWDRGIAVDVRSNHILVTNSDIGTYELHIFYPNGSFVKKLGSENSFSQVIEVNRDGSILTIRNNMVHVYNQTGHLLFNLGGHGSGDGEVINPRGICTDTTGHIWVASRGKWREKGWVSMFTSRGQFVRHVVTGLRMVNRIAVGQEGQLVVTEVGDNTVTIYTTLTD</sequence>
<feature type="repeat" description="NHL" evidence="2">
    <location>
        <begin position="238"/>
        <end position="281"/>
    </location>
</feature>
<feature type="region of interest" description="Disordered" evidence="3">
    <location>
        <begin position="1"/>
        <end position="131"/>
    </location>
</feature>
<dbReference type="AlphaFoldDB" id="A0A8K0A304"/>
<feature type="compositionally biased region" description="Basic and acidic residues" evidence="3">
    <location>
        <begin position="58"/>
        <end position="67"/>
    </location>
</feature>
<dbReference type="GO" id="GO:0061630">
    <property type="term" value="F:ubiquitin protein ligase activity"/>
    <property type="evidence" value="ECO:0007669"/>
    <property type="project" value="TreeGrafter"/>
</dbReference>
<keyword evidence="1" id="KW-0677">Repeat</keyword>
<feature type="repeat" description="NHL" evidence="2">
    <location>
        <begin position="420"/>
        <end position="467"/>
    </location>
</feature>
<dbReference type="InterPro" id="IPR001258">
    <property type="entry name" value="NHL_repeat"/>
</dbReference>
<proteinExistence type="predicted"/>
<organism evidence="4 5">
    <name type="scientific">Branchiostoma lanceolatum</name>
    <name type="common">Common lancelet</name>
    <name type="synonym">Amphioxus lanceolatum</name>
    <dbReference type="NCBI Taxonomy" id="7740"/>
    <lineage>
        <taxon>Eukaryota</taxon>
        <taxon>Metazoa</taxon>
        <taxon>Chordata</taxon>
        <taxon>Cephalochordata</taxon>
        <taxon>Leptocardii</taxon>
        <taxon>Amphioxiformes</taxon>
        <taxon>Branchiostomatidae</taxon>
        <taxon>Branchiostoma</taxon>
    </lineage>
</organism>
<keyword evidence="5" id="KW-1185">Reference proteome</keyword>
<accession>A0A8K0A304</accession>
<dbReference type="OrthoDB" id="10464399at2759"/>